<sequence length="138" mass="14926">MTILATAIGEEWFIDSNGSGMFDDGEYFQDLPEAWRDDDEDGVFDFTGAADDEESRDFNENSSYDGIDGLYNGILCEGPTECDGVSTTTYVRTSIVLTMSGSNATIGFDNTGDKTSDIAGTTPVLDVLQPTQRMTVIS</sequence>
<dbReference type="Proteomes" id="UP000509658">
    <property type="component" value="Chromosome"/>
</dbReference>
<reference evidence="1 2" key="1">
    <citation type="submission" date="2020-05" db="EMBL/GenBank/DDBJ databases">
        <title>Horizontal transmission and recombination maintain forever young bacterial symbiont genomes.</title>
        <authorList>
            <person name="Russell S.L."/>
            <person name="Pepper-Tunick E."/>
            <person name="Svedberg J."/>
            <person name="Byrne A."/>
            <person name="Ruelas Castillo J."/>
            <person name="Vollmers C."/>
            <person name="Beinart R.A."/>
            <person name="Corbett-Detig R."/>
        </authorList>
    </citation>
    <scope>NUCLEOTIDE SEQUENCE [LARGE SCALE GENOMIC DNA]</scope>
    <source>
        <strain evidence="1">Santa_Monica_outfall</strain>
    </source>
</reference>
<dbReference type="RefSeq" id="WP_174672811.1">
    <property type="nucleotide sequence ID" value="NZ_CP054491.1"/>
</dbReference>
<protein>
    <submittedName>
        <fullName evidence="1">Uncharacterized protein</fullName>
    </submittedName>
</protein>
<proteinExistence type="predicted"/>
<accession>A0A6N0HTE0</accession>
<dbReference type="EMBL" id="CP054491">
    <property type="protein sequence ID" value="QKQ25678.1"/>
    <property type="molecule type" value="Genomic_DNA"/>
</dbReference>
<evidence type="ECO:0000313" key="1">
    <source>
        <dbReference type="EMBL" id="QKQ25678.1"/>
    </source>
</evidence>
<gene>
    <name evidence="1" type="ORF">HUE57_04750</name>
</gene>
<evidence type="ECO:0000313" key="2">
    <source>
        <dbReference type="Proteomes" id="UP000509658"/>
    </source>
</evidence>
<keyword evidence="2" id="KW-1185">Reference proteome</keyword>
<organism evidence="1 2">
    <name type="scientific">Candidatus Reidiella endopervernicosa</name>
    <dbReference type="NCBI Taxonomy" id="2738883"/>
    <lineage>
        <taxon>Bacteria</taxon>
        <taxon>Pseudomonadati</taxon>
        <taxon>Pseudomonadota</taxon>
        <taxon>Gammaproteobacteria</taxon>
        <taxon>Candidatus Reidiella</taxon>
    </lineage>
</organism>
<dbReference type="AlphaFoldDB" id="A0A6N0HTE0"/>
<dbReference type="KEGG" id="rev:HUE57_04750"/>
<name>A0A6N0HTE0_9GAMM</name>